<dbReference type="PANTHER" id="PTHR12461:SF94">
    <property type="entry name" value="JMJC DOMAIN-CONTAINING PROTEIN"/>
    <property type="match status" value="1"/>
</dbReference>
<gene>
    <name evidence="3" type="primary">Kdm8</name>
    <name evidence="3" type="ORF">Hypma_011491</name>
</gene>
<evidence type="ECO:0000313" key="3">
    <source>
        <dbReference type="EMBL" id="RDB21259.1"/>
    </source>
</evidence>
<evidence type="ECO:0000259" key="2">
    <source>
        <dbReference type="PROSITE" id="PS51184"/>
    </source>
</evidence>
<dbReference type="EMBL" id="LUEZ02000055">
    <property type="protein sequence ID" value="RDB21259.1"/>
    <property type="molecule type" value="Genomic_DNA"/>
</dbReference>
<keyword evidence="4" id="KW-1185">Reference proteome</keyword>
<dbReference type="Proteomes" id="UP000076154">
    <property type="component" value="Unassembled WGS sequence"/>
</dbReference>
<dbReference type="GO" id="GO:0008168">
    <property type="term" value="F:methyltransferase activity"/>
    <property type="evidence" value="ECO:0007669"/>
    <property type="project" value="UniProtKB-KW"/>
</dbReference>
<comment type="caution">
    <text evidence="3">The sequence shown here is derived from an EMBL/GenBank/DDBJ whole genome shotgun (WGS) entry which is preliminary data.</text>
</comment>
<dbReference type="Pfam" id="PF13621">
    <property type="entry name" value="Cupin_8"/>
    <property type="match status" value="1"/>
</dbReference>
<dbReference type="AlphaFoldDB" id="A0A369JGG4"/>
<evidence type="ECO:0000256" key="1">
    <source>
        <dbReference type="SAM" id="MobiDB-lite"/>
    </source>
</evidence>
<accession>A0A369JGG4</accession>
<dbReference type="InterPro" id="IPR041667">
    <property type="entry name" value="Cupin_8"/>
</dbReference>
<dbReference type="STRING" id="39966.A0A369JGG4"/>
<proteinExistence type="predicted"/>
<dbReference type="InterPro" id="IPR003347">
    <property type="entry name" value="JmjC_dom"/>
</dbReference>
<dbReference type="PANTHER" id="PTHR12461">
    <property type="entry name" value="HYPOXIA-INDUCIBLE FACTOR 1 ALPHA INHIBITOR-RELATED"/>
    <property type="match status" value="1"/>
</dbReference>
<sequence>MDWRNAFIQLILENLDDSTNPLTASLHSCGPLFLANIRSNAKNLAAGVSIPSSCANLEILRERSRSQMASSRGPSLTGWIRLYTDASILRCLADVSAPTAVQSIGYLDGIIVTCGPASGRLDLILSLIEIIQYKYLPMEEFTFQAQPDTSPPLSQPENFSLRSSSRDIPSFNRAPSVLTFQRNLSNRPFIVRGYGRDWPALAEHPWRSAAYLRSVAGPGRVVPVEIGEDYRESGWRQSMMSWENLLSSLDFIDQPPAHGSTEIIYLAQHNLLMQFPALREDIIVPDYVYAAVDPPEYLEYKPPGNDEQLVLNGWLGPKGTISPAHTDPYYNFFAQVVGRKTVWLAPPDVTPFMYPFELTSHSSESAPNMHNTSRVDVFSAKEEEDFPDFWEKGVREAFHETIGPGDLLFIPVGWWHAMRSEDTSFSVSMWF</sequence>
<dbReference type="OrthoDB" id="47172at2759"/>
<feature type="domain" description="JmjC" evidence="2">
    <location>
        <begin position="291"/>
        <end position="431"/>
    </location>
</feature>
<dbReference type="SUPFAM" id="SSF51197">
    <property type="entry name" value="Clavaminate synthase-like"/>
    <property type="match status" value="1"/>
</dbReference>
<dbReference type="PROSITE" id="PS51184">
    <property type="entry name" value="JMJC"/>
    <property type="match status" value="1"/>
</dbReference>
<reference evidence="3" key="1">
    <citation type="submission" date="2018-04" db="EMBL/GenBank/DDBJ databases">
        <title>Whole genome sequencing of Hypsizygus marmoreus.</title>
        <authorList>
            <person name="Choi I.-G."/>
            <person name="Min B."/>
            <person name="Kim J.-G."/>
            <person name="Kim S."/>
            <person name="Oh Y.-L."/>
            <person name="Kong W.-S."/>
            <person name="Park H."/>
            <person name="Jeong J."/>
            <person name="Song E.-S."/>
        </authorList>
    </citation>
    <scope>NUCLEOTIDE SEQUENCE [LARGE SCALE GENOMIC DNA]</scope>
    <source>
        <strain evidence="3">51987-8</strain>
    </source>
</reference>
<feature type="compositionally biased region" description="Polar residues" evidence="1">
    <location>
        <begin position="155"/>
        <end position="165"/>
    </location>
</feature>
<dbReference type="InParanoid" id="A0A369JGG4"/>
<evidence type="ECO:0000313" key="4">
    <source>
        <dbReference type="Proteomes" id="UP000076154"/>
    </source>
</evidence>
<dbReference type="Gene3D" id="2.60.120.650">
    <property type="entry name" value="Cupin"/>
    <property type="match status" value="1"/>
</dbReference>
<protein>
    <submittedName>
        <fullName evidence="3">Lysine-specific demethylase 8</fullName>
    </submittedName>
</protein>
<name>A0A369JGG4_HYPMA</name>
<organism evidence="3 4">
    <name type="scientific">Hypsizygus marmoreus</name>
    <name type="common">White beech mushroom</name>
    <name type="synonym">Agaricus marmoreus</name>
    <dbReference type="NCBI Taxonomy" id="39966"/>
    <lineage>
        <taxon>Eukaryota</taxon>
        <taxon>Fungi</taxon>
        <taxon>Dikarya</taxon>
        <taxon>Basidiomycota</taxon>
        <taxon>Agaricomycotina</taxon>
        <taxon>Agaricomycetes</taxon>
        <taxon>Agaricomycetidae</taxon>
        <taxon>Agaricales</taxon>
        <taxon>Tricholomatineae</taxon>
        <taxon>Lyophyllaceae</taxon>
        <taxon>Hypsizygus</taxon>
    </lineage>
</organism>
<feature type="region of interest" description="Disordered" evidence="1">
    <location>
        <begin position="146"/>
        <end position="165"/>
    </location>
</feature>
<dbReference type="GO" id="GO:0032259">
    <property type="term" value="P:methylation"/>
    <property type="evidence" value="ECO:0007669"/>
    <property type="project" value="UniProtKB-KW"/>
</dbReference>